<organism evidence="6 7">
    <name type="scientific">Lachancea dasiensis</name>
    <dbReference type="NCBI Taxonomy" id="1072105"/>
    <lineage>
        <taxon>Eukaryota</taxon>
        <taxon>Fungi</taxon>
        <taxon>Dikarya</taxon>
        <taxon>Ascomycota</taxon>
        <taxon>Saccharomycotina</taxon>
        <taxon>Saccharomycetes</taxon>
        <taxon>Saccharomycetales</taxon>
        <taxon>Saccharomycetaceae</taxon>
        <taxon>Lachancea</taxon>
    </lineage>
</organism>
<keyword evidence="7" id="KW-1185">Reference proteome</keyword>
<dbReference type="InterPro" id="IPR014729">
    <property type="entry name" value="Rossmann-like_a/b/a_fold"/>
</dbReference>
<dbReference type="Gene3D" id="3.60.20.10">
    <property type="entry name" value="Glutamine Phosphoribosylpyrophosphate, subunit 1, domain 1"/>
    <property type="match status" value="1"/>
</dbReference>
<reference evidence="6 7" key="1">
    <citation type="submission" date="2016-03" db="EMBL/GenBank/DDBJ databases">
        <authorList>
            <person name="Devillers H."/>
        </authorList>
    </citation>
    <scope>NUCLEOTIDE SEQUENCE [LARGE SCALE GENOMIC DNA]</scope>
    <source>
        <strain evidence="6">CBS 10888</strain>
    </source>
</reference>
<dbReference type="GO" id="GO:0006529">
    <property type="term" value="P:asparagine biosynthetic process"/>
    <property type="evidence" value="ECO:0007669"/>
    <property type="project" value="UniProtKB-KW"/>
</dbReference>
<dbReference type="PANTHER" id="PTHR45937">
    <property type="entry name" value="ASPARAGINE SYNTHETASE DOMAIN-CONTAINING PROTEIN 1"/>
    <property type="match status" value="1"/>
</dbReference>
<evidence type="ECO:0000259" key="5">
    <source>
        <dbReference type="Pfam" id="PF13537"/>
    </source>
</evidence>
<dbReference type="InterPro" id="IPR051857">
    <property type="entry name" value="Asn_synthetase_domain"/>
</dbReference>
<dbReference type="SUPFAM" id="SSF52402">
    <property type="entry name" value="Adenine nucleotide alpha hydrolases-like"/>
    <property type="match status" value="1"/>
</dbReference>
<dbReference type="InterPro" id="IPR029055">
    <property type="entry name" value="Ntn_hydrolases_N"/>
</dbReference>
<dbReference type="CDD" id="cd01991">
    <property type="entry name" value="Asn_synthase_B_C"/>
    <property type="match status" value="1"/>
</dbReference>
<dbReference type="SUPFAM" id="SSF56235">
    <property type="entry name" value="N-terminal nucleophile aminohydrolases (Ntn hydrolases)"/>
    <property type="match status" value="1"/>
</dbReference>
<dbReference type="EMBL" id="LT598454">
    <property type="protein sequence ID" value="SCU86192.1"/>
    <property type="molecule type" value="Genomic_DNA"/>
</dbReference>
<dbReference type="Proteomes" id="UP000190274">
    <property type="component" value="Chromosome D"/>
</dbReference>
<keyword evidence="3" id="KW-0315">Glutamine amidotransferase</keyword>
<protein>
    <submittedName>
        <fullName evidence="6">LADA_0D12904g1_1</fullName>
    </submittedName>
</protein>
<dbReference type="OrthoDB" id="10252281at2759"/>
<dbReference type="InterPro" id="IPR001962">
    <property type="entry name" value="Asn_synthase"/>
</dbReference>
<feature type="domain" description="Glutamine amidotransferase type-2" evidence="5">
    <location>
        <begin position="90"/>
        <end position="173"/>
    </location>
</feature>
<evidence type="ECO:0000313" key="6">
    <source>
        <dbReference type="EMBL" id="SCU86192.1"/>
    </source>
</evidence>
<evidence type="ECO:0000259" key="4">
    <source>
        <dbReference type="Pfam" id="PF00733"/>
    </source>
</evidence>
<evidence type="ECO:0000256" key="3">
    <source>
        <dbReference type="ARBA" id="ARBA00022962"/>
    </source>
</evidence>
<dbReference type="Pfam" id="PF13537">
    <property type="entry name" value="GATase_7"/>
    <property type="match status" value="1"/>
</dbReference>
<keyword evidence="2" id="KW-0061">Asparagine biosynthesis</keyword>
<evidence type="ECO:0000313" key="7">
    <source>
        <dbReference type="Proteomes" id="UP000190274"/>
    </source>
</evidence>
<dbReference type="STRING" id="1266660.A0A1G4J8P1"/>
<dbReference type="Gene3D" id="3.40.50.620">
    <property type="entry name" value="HUPs"/>
    <property type="match status" value="1"/>
</dbReference>
<gene>
    <name evidence="6" type="ORF">LADA_0D12904G</name>
</gene>
<dbReference type="AlphaFoldDB" id="A0A1G4J8P1"/>
<dbReference type="Pfam" id="PF00733">
    <property type="entry name" value="Asn_synthase"/>
    <property type="match status" value="1"/>
</dbReference>
<name>A0A1G4J8P1_9SACH</name>
<dbReference type="InterPro" id="IPR017932">
    <property type="entry name" value="GATase_2_dom"/>
</dbReference>
<keyword evidence="1" id="KW-0028">Amino-acid biosynthesis</keyword>
<evidence type="ECO:0000256" key="1">
    <source>
        <dbReference type="ARBA" id="ARBA00022605"/>
    </source>
</evidence>
<proteinExistence type="predicted"/>
<sequence>MCGIFLQYSGNTSDNNDDLFFEFDELASGHGPDIIAGKILGNEGSLLPLIADRGPNYASLKYSKEDHICWFSSVLSLREPLTKQSISVGTRFVLQYNGECYNKSIKNNDTQWIVDQLTICEDVPAVLRSLDGEFAYTIYDKHMRQVFFGRDAIGKRSLSYRWDPKDKECSIASVTGKIEGFENCVAGVIYVYDVAQNEVRADLKIRPDAFRVSNEEDRELVGLDDYVSQLYDLLKEAVQRRIDTIHPLHIENSPVSVLFSGGLDCSVIAALVCQYIKNSNQNTILELLNVGFENPRTGLMPGDVPDRILGLKSYLTLKKLFPEVTIRFLEVDVSFQDFLDHKGSIMNLIYPKQTEMDLSIAAAFYFAARGRGFIKDDSGARISYNRNGVVLFSGLGADELYGGYHKFANKSKQELVGELERQINNIHDRNLSRDDKVVASNGVEVRYPFLDEAVVEFSTGLPITYKVNKMILRKLAQERLFMSSISEEPKRAIQFGAKSAKMTKNGNKHGTDVVAE</sequence>
<dbReference type="GO" id="GO:0004066">
    <property type="term" value="F:asparagine synthase (glutamine-hydrolyzing) activity"/>
    <property type="evidence" value="ECO:0007669"/>
    <property type="project" value="InterPro"/>
</dbReference>
<accession>A0A1G4J8P1</accession>
<feature type="domain" description="Asparagine synthetase" evidence="4">
    <location>
        <begin position="412"/>
        <end position="500"/>
    </location>
</feature>
<dbReference type="PANTHER" id="PTHR45937:SF1">
    <property type="entry name" value="ASPARAGINE SYNTHETASE DOMAIN-CONTAINING PROTEIN 1"/>
    <property type="match status" value="1"/>
</dbReference>
<evidence type="ECO:0000256" key="2">
    <source>
        <dbReference type="ARBA" id="ARBA00022888"/>
    </source>
</evidence>